<evidence type="ECO:0000313" key="2">
    <source>
        <dbReference type="Proteomes" id="UP000051845"/>
    </source>
</evidence>
<dbReference type="RefSeq" id="WP_054761305.1">
    <property type="nucleotide sequence ID" value="NZ_AYYR01000054.1"/>
</dbReference>
<gene>
    <name evidence="1" type="ORF">FC82_GL002495</name>
</gene>
<dbReference type="EMBL" id="AYYR01000054">
    <property type="protein sequence ID" value="KRM75306.1"/>
    <property type="molecule type" value="Genomic_DNA"/>
</dbReference>
<name>A0A0R2B8A9_SECCO</name>
<dbReference type="Proteomes" id="UP000051845">
    <property type="component" value="Unassembled WGS sequence"/>
</dbReference>
<comment type="caution">
    <text evidence="1">The sequence shown here is derived from an EMBL/GenBank/DDBJ whole genome shotgun (WGS) entry which is preliminary data.</text>
</comment>
<sequence length="492" mass="56584">MNYATLFNDDDQTSFIVLHLLTDSDSGTVSRAELTEKLDLTRYQLDKCFDNLNNDLSLVAGEAPSYVDETIQGVWHVNNVTADMLQRIQLQYLYRATKYVILEYQFFYSTLSGKTAFAEANHLSRSSFYSGERALAKLLKKENFYAPTSLIEDPEFTIRLHLFQLYYTLFNDIDDPFPDLDELVTQLLAAYHRCFNRALAPTQEIKLSFFLKVWLKRLGNQGHLTEDTITTPVTDETAIDFLGQVQQLLGDTYVVSQQELDYVYYFLLSQALVDPKNDHVLADTFPLAKRLTDDFIKSLSGGRIIVSRDNLNWAELRNSLFSVHMQYTSFYIEPTTFTDPSKTTFFRDLYPAFDIVITRFITNLVHSHLVPVNGNGQVNLYFSYMFSLINSVPPEAVVDRVHIFVDFSQGCLYSSYVKKSLNAFDNANLVLETQLTDDVDIYISDFHSKKVTAPQVVWQDPPTPNDWSNLADMILERKHSKLKQLSHIEEES</sequence>
<organism evidence="1 2">
    <name type="scientific">Secundilactobacillus collinoides DSM 20515 = JCM 1123</name>
    <dbReference type="NCBI Taxonomy" id="1423733"/>
    <lineage>
        <taxon>Bacteria</taxon>
        <taxon>Bacillati</taxon>
        <taxon>Bacillota</taxon>
        <taxon>Bacilli</taxon>
        <taxon>Lactobacillales</taxon>
        <taxon>Lactobacillaceae</taxon>
        <taxon>Secundilactobacillus</taxon>
    </lineage>
</organism>
<evidence type="ECO:0000313" key="1">
    <source>
        <dbReference type="EMBL" id="KRM75306.1"/>
    </source>
</evidence>
<proteinExistence type="predicted"/>
<accession>A0A0R2B8A9</accession>
<evidence type="ECO:0008006" key="3">
    <source>
        <dbReference type="Google" id="ProtNLM"/>
    </source>
</evidence>
<dbReference type="PATRIC" id="fig|1423733.4.peg.2610"/>
<reference evidence="1 2" key="1">
    <citation type="journal article" date="2015" name="Genome Announc.">
        <title>Expanding the biotechnology potential of lactobacilli through comparative genomics of 213 strains and associated genera.</title>
        <authorList>
            <person name="Sun Z."/>
            <person name="Harris H.M."/>
            <person name="McCann A."/>
            <person name="Guo C."/>
            <person name="Argimon S."/>
            <person name="Zhang W."/>
            <person name="Yang X."/>
            <person name="Jeffery I.B."/>
            <person name="Cooney J.C."/>
            <person name="Kagawa T.F."/>
            <person name="Liu W."/>
            <person name="Song Y."/>
            <person name="Salvetti E."/>
            <person name="Wrobel A."/>
            <person name="Rasinkangas P."/>
            <person name="Parkhill J."/>
            <person name="Rea M.C."/>
            <person name="O'Sullivan O."/>
            <person name="Ritari J."/>
            <person name="Douillard F.P."/>
            <person name="Paul Ross R."/>
            <person name="Yang R."/>
            <person name="Briner A.E."/>
            <person name="Felis G.E."/>
            <person name="de Vos W.M."/>
            <person name="Barrangou R."/>
            <person name="Klaenhammer T.R."/>
            <person name="Caufield P.W."/>
            <person name="Cui Y."/>
            <person name="Zhang H."/>
            <person name="O'Toole P.W."/>
        </authorList>
    </citation>
    <scope>NUCLEOTIDE SEQUENCE [LARGE SCALE GENOMIC DNA]</scope>
    <source>
        <strain evidence="1 2">DSM 20515</strain>
    </source>
</reference>
<dbReference type="AlphaFoldDB" id="A0A0R2B8A9"/>
<protein>
    <recommendedName>
        <fullName evidence="3">Mga helix-turn-helix domain-containing protein</fullName>
    </recommendedName>
</protein>